<keyword evidence="3" id="KW-1185">Reference proteome</keyword>
<evidence type="ECO:0000313" key="3">
    <source>
        <dbReference type="Proteomes" id="UP001620520"/>
    </source>
</evidence>
<proteinExistence type="predicted"/>
<dbReference type="Pfam" id="PF20469">
    <property type="entry name" value="OLD-like_TOPRIM"/>
    <property type="match status" value="1"/>
</dbReference>
<dbReference type="Proteomes" id="UP001620520">
    <property type="component" value="Unassembled WGS sequence"/>
</dbReference>
<dbReference type="RefSeq" id="WP_404594473.1">
    <property type="nucleotide sequence ID" value="NZ_JBIYEW010000003.1"/>
</dbReference>
<comment type="caution">
    <text evidence="2">The sequence shown here is derived from an EMBL/GenBank/DDBJ whole genome shotgun (WGS) entry which is preliminary data.</text>
</comment>
<gene>
    <name evidence="2" type="ORF">ABIA52_002289</name>
</gene>
<organism evidence="2 3">
    <name type="scientific">Paenarthrobacter histidinolovorans</name>
    <dbReference type="NCBI Taxonomy" id="43664"/>
    <lineage>
        <taxon>Bacteria</taxon>
        <taxon>Bacillati</taxon>
        <taxon>Actinomycetota</taxon>
        <taxon>Actinomycetes</taxon>
        <taxon>Micrococcales</taxon>
        <taxon>Micrococcaceae</taxon>
        <taxon>Paenarthrobacter</taxon>
    </lineage>
</organism>
<dbReference type="EMBL" id="JBIYEW010000003">
    <property type="protein sequence ID" value="MFK4639400.1"/>
    <property type="molecule type" value="Genomic_DNA"/>
</dbReference>
<sequence length="281" mass="30303">MVEGPSDQVLIAGVSRWLKQLGTADRDRLDLNHITIVPAGGTRHIPYLVYLARGRDVDKPPVVVLLDNDKAGEEAKNDLAAGGAYGKKLIDADLVLQLGQGELAALTTDNPLGIVGIEDIVPFGVAVLAASIYCREFVPNVKPLVLDLSVEGVYPDPGAPDEGVPKNVGTLSFLEKFIAAKTNIPTFHLDKVAFARATVEVLTGASHDAKAEEKDLATATANFALLLKNIALCQRKAERAESVQKISTRINRAKKDFTRTHDNQARRENVVSLIEGDRQPT</sequence>
<feature type="domain" description="OLD protein-like TOPRIM" evidence="1">
    <location>
        <begin position="1"/>
        <end position="69"/>
    </location>
</feature>
<protein>
    <recommendedName>
        <fullName evidence="1">OLD protein-like TOPRIM domain-containing protein</fullName>
    </recommendedName>
</protein>
<evidence type="ECO:0000259" key="1">
    <source>
        <dbReference type="Pfam" id="PF20469"/>
    </source>
</evidence>
<name>A0ABW8N725_9MICC</name>
<evidence type="ECO:0000313" key="2">
    <source>
        <dbReference type="EMBL" id="MFK4639400.1"/>
    </source>
</evidence>
<dbReference type="InterPro" id="IPR034139">
    <property type="entry name" value="TOPRIM_OLD"/>
</dbReference>
<reference evidence="2 3" key="1">
    <citation type="submission" date="2024-10" db="EMBL/GenBank/DDBJ databases">
        <title>Novel secondary metabolite-producing bacteria for plant disease control.</title>
        <authorList>
            <person name="Chevrette M."/>
        </authorList>
    </citation>
    <scope>NUCLEOTIDE SEQUENCE [LARGE SCALE GENOMIC DNA]</scope>
    <source>
        <strain evidence="2 3">J30 TE3557</strain>
    </source>
</reference>
<accession>A0ABW8N725</accession>